<keyword evidence="1" id="KW-0479">Metal-binding</keyword>
<dbReference type="SMART" id="SM00355">
    <property type="entry name" value="ZnF_C2H2"/>
    <property type="match status" value="10"/>
</dbReference>
<proteinExistence type="predicted"/>
<organism evidence="8 9">
    <name type="scientific">Melipona quadrifasciata</name>
    <dbReference type="NCBI Taxonomy" id="166423"/>
    <lineage>
        <taxon>Eukaryota</taxon>
        <taxon>Metazoa</taxon>
        <taxon>Ecdysozoa</taxon>
        <taxon>Arthropoda</taxon>
        <taxon>Hexapoda</taxon>
        <taxon>Insecta</taxon>
        <taxon>Pterygota</taxon>
        <taxon>Neoptera</taxon>
        <taxon>Endopterygota</taxon>
        <taxon>Hymenoptera</taxon>
        <taxon>Apocrita</taxon>
        <taxon>Aculeata</taxon>
        <taxon>Apoidea</taxon>
        <taxon>Anthophila</taxon>
        <taxon>Apidae</taxon>
        <taxon>Melipona</taxon>
    </lineage>
</organism>
<name>A0A0M9ACQ1_9HYME</name>
<dbReference type="Gene3D" id="3.30.160.60">
    <property type="entry name" value="Classic Zinc Finger"/>
    <property type="match status" value="1"/>
</dbReference>
<protein>
    <recommendedName>
        <fullName evidence="7">C2H2-type domain-containing protein</fullName>
    </recommendedName>
</protein>
<feature type="region of interest" description="Disordered" evidence="6">
    <location>
        <begin position="594"/>
        <end position="641"/>
    </location>
</feature>
<reference evidence="8 9" key="1">
    <citation type="submission" date="2015-07" db="EMBL/GenBank/DDBJ databases">
        <title>The genome of Melipona quadrifasciata.</title>
        <authorList>
            <person name="Pan H."/>
            <person name="Kapheim K."/>
        </authorList>
    </citation>
    <scope>NUCLEOTIDE SEQUENCE [LARGE SCALE GENOMIC DNA]</scope>
    <source>
        <strain evidence="8">0111107301</strain>
        <tissue evidence="8">Whole body</tissue>
    </source>
</reference>
<feature type="compositionally biased region" description="Polar residues" evidence="6">
    <location>
        <begin position="769"/>
        <end position="793"/>
    </location>
</feature>
<dbReference type="GO" id="GO:0043565">
    <property type="term" value="F:sequence-specific DNA binding"/>
    <property type="evidence" value="ECO:0007669"/>
    <property type="project" value="TreeGrafter"/>
</dbReference>
<sequence>MEIFGDSSVDNYSLKAPLQEPKPKAKKKRKVKKIFSFVRRRSKNNSKKLSKKQNTLETLHKLCKPVVVSVIRLSISEIKQWCEKDSSSCQVENVSTQSKRSKSKHKVQNNKKFTRKKENKQSHLYSKNEMKSPNTLFSQETDIRNKKLLVEDLLRNVKQPYMKLQRIDEVINKIAQSFAKTTTDCEANIQTECKTNVQTEEIKETANRSIKEIEIQTELNVSVPKMQKLPLVNINTDECSQNLEIEKVAVSSHINEILQLNECTDSNFISNSDTEIVRNTHKKCFKRKCKVICDSNTDNSNDNANSSEIILNEVKRLRMNLPEKISKVNVVNEKHDVIKAKCIDEYSKFQVKLSPKLLMSGESDEESLVAQENVDVPLQKLDILEKLARLCDPDNDNDDNDDSDNINKNAEKDNTSSSVPSTLNFECVAEDSASIKVRNDDSIPIEKSILKNKEIQESMQKSFCSDKDFLQRYKIFKELKIFLIKLDSLKNLHIKHSATEIEKITNKLMNSFVILNSSKIQHNNQRSIDKISFTLGISKDSNVHFEKSIVCTIPEKMQTKLSKNSSEKSSSNLIRNMEKKERLKIKKASHNLRKIFDDTSKNRHVSNLKQNSNVPTSTTKSSSQESTNKTSELSNMNNVNINKSIDTVSSLKKQKLEVPSTENSVKSVIDARSPEKIEINTPQINNFKSHFSNQSEKFEQTTSVLKTYKKSTNITATNISASTCHSSPISLKKHNKPKDKKDTYKCIVCDSCFENYSNLQQHLIIHTQKQNDSSLSTSNSLVEKSEEISQSSEAEVPELSQMSEHNVEHESLQCENNKQQKEQNTIPRDLLNKKKRKNKIKLKNKSQCTSHSNECSICLKIFPTMTDLAAHIFLHTEKELREACKHTKQKLVESESTEREKCKQTRAEQIKEIKIEQNLESVNSTVDNINNAIHEISDKEESFLVQKSSKLITKDPEIRDKESTALKEHDSESIKLDLKLSKSSKDKINKIENNKIPFTVCKCHNKPGTNENSLQIEIVLLCHTCKVLFRSIECFETHYRLPEYTKCNQNRSTSNRSPNLFCANCGMIFSSIQDVRRHLEIHVRFKQNYIMDFRCNICKVIFLGIGTLFYIHWSKHSKNPFWIASEQSFPRHSIINSKLKKIDNLSKQNAMTLNSSVEQYIQVAEYVCNNCKLPFVTQDDLKNHDPRCKEFKTLQDTYVVENSNSHVIIRINCSLCNNIFIDKKEEFYNHIKNKHNCNVDLQFVCLSFSNAKRVYICNACMVMIDNLDAFENHWLKHNTTHINFTCTHCNNIYYNNLNSFIDHAKEHKSDTNVVSCTVNYTKAKLICKFCNTGFDSSQDMYEHIVTHNTSNQQTYSKIDQITNQDNPASQTNCTSSSVKNIGKEVEKFLPMEAQVMGKVSETSPLGPNIDKDKEKLIKVLEGSEDDSENEMKIDLTRQPEESNEISTGEENREKQTTSNLISDESSINQTCEMSENNITKTLRINTNVQVSSQNISLSESTENVTDSVTDTAKNINSQISLNAQASNSCAKSTSVLQNLHSNNISNNNLQDAVVKTTNNQSVMKDVKIIENNESRDTILTEKKEELTTLTKQSPKKQNSPRPKGYLRVKTLAELTGSAHFCKLCNCAIENANELAKHFENHNISNKDSNDHEIRKKELTSKLLETKFENPLVILKKTLTKSNIIVINSQKPQQLQINTNQDRHLPSLQNVTSAYHKNLPPCNFVRTTIAMSRSATSKSDGVPIKVTANTSNIPNSHSNMPYEQRTCVTSSINENKQNPAIMTNSSNRSFCQKQNLEYWTQGKKLEKIDNRSIRSEETISKMNQNSELYQQTIQTRIECAPSSACSQNSSFTADTSNNSNQMPKQNQARIVNQPVTKNTSSVYYKSPRLANGGMSIVINQTAPIQNIPTIDIIQQPAQQLYQHQVYSEPVRVMNTGYVQQSQNLVDCSEPNGVYQLINNQYEVSNGPDVTTYTIRYLCPYCVKNYTSEDLMQIHINNDHNFKNSMILHGTMQRTGSVLSNHLLYGEFFLFIAYGIEPTEVLYHCNSRYRYIG</sequence>
<feature type="region of interest" description="Disordered" evidence="6">
    <location>
        <begin position="1421"/>
        <end position="1462"/>
    </location>
</feature>
<dbReference type="PROSITE" id="PS00028">
    <property type="entry name" value="ZINC_FINGER_C2H2_1"/>
    <property type="match status" value="6"/>
</dbReference>
<dbReference type="InterPro" id="IPR013087">
    <property type="entry name" value="Znf_C2H2_type"/>
</dbReference>
<keyword evidence="2" id="KW-0677">Repeat</keyword>
<gene>
    <name evidence="8" type="ORF">WN51_05447</name>
</gene>
<dbReference type="PANTHER" id="PTHR24408">
    <property type="entry name" value="ZINC FINGER PROTEIN"/>
    <property type="match status" value="1"/>
</dbReference>
<dbReference type="GO" id="GO:0000981">
    <property type="term" value="F:DNA-binding transcription factor activity, RNA polymerase II-specific"/>
    <property type="evidence" value="ECO:0007669"/>
    <property type="project" value="TreeGrafter"/>
</dbReference>
<accession>A0A0M9ACQ1</accession>
<feature type="compositionally biased region" description="Polar residues" evidence="6">
    <location>
        <begin position="605"/>
        <end position="615"/>
    </location>
</feature>
<feature type="region of interest" description="Disordered" evidence="6">
    <location>
        <begin position="392"/>
        <end position="419"/>
    </location>
</feature>
<evidence type="ECO:0000256" key="2">
    <source>
        <dbReference type="ARBA" id="ARBA00022737"/>
    </source>
</evidence>
<evidence type="ECO:0000256" key="1">
    <source>
        <dbReference type="ARBA" id="ARBA00022723"/>
    </source>
</evidence>
<feature type="region of interest" description="Disordered" evidence="6">
    <location>
        <begin position="769"/>
        <end position="845"/>
    </location>
</feature>
<evidence type="ECO:0000256" key="5">
    <source>
        <dbReference type="PROSITE-ProRule" id="PRU00042"/>
    </source>
</evidence>
<keyword evidence="3 5" id="KW-0863">Zinc-finger</keyword>
<evidence type="ECO:0000259" key="7">
    <source>
        <dbReference type="PROSITE" id="PS50157"/>
    </source>
</evidence>
<feature type="region of interest" description="Disordered" evidence="6">
    <location>
        <begin position="1584"/>
        <end position="1603"/>
    </location>
</feature>
<evidence type="ECO:0000256" key="6">
    <source>
        <dbReference type="SAM" id="MobiDB-lite"/>
    </source>
</evidence>
<dbReference type="GO" id="GO:0008270">
    <property type="term" value="F:zinc ion binding"/>
    <property type="evidence" value="ECO:0007669"/>
    <property type="project" value="UniProtKB-KW"/>
</dbReference>
<feature type="compositionally biased region" description="Basic residues" evidence="6">
    <location>
        <begin position="99"/>
        <end position="118"/>
    </location>
</feature>
<feature type="domain" description="C2H2-type" evidence="7">
    <location>
        <begin position="1060"/>
        <end position="1087"/>
    </location>
</feature>
<evidence type="ECO:0000256" key="4">
    <source>
        <dbReference type="ARBA" id="ARBA00022833"/>
    </source>
</evidence>
<dbReference type="EMBL" id="KQ435699">
    <property type="protein sequence ID" value="KOX80593.1"/>
    <property type="molecule type" value="Genomic_DNA"/>
</dbReference>
<feature type="region of interest" description="Disordered" evidence="6">
    <location>
        <begin position="92"/>
        <end position="133"/>
    </location>
</feature>
<evidence type="ECO:0000256" key="3">
    <source>
        <dbReference type="ARBA" id="ARBA00022771"/>
    </source>
</evidence>
<keyword evidence="4" id="KW-0862">Zinc</keyword>
<feature type="compositionally biased region" description="Basic residues" evidence="6">
    <location>
        <begin position="833"/>
        <end position="844"/>
    </location>
</feature>
<evidence type="ECO:0000313" key="8">
    <source>
        <dbReference type="EMBL" id="KOX80593.1"/>
    </source>
</evidence>
<dbReference type="PROSITE" id="PS50157">
    <property type="entry name" value="ZINC_FINGER_C2H2_2"/>
    <property type="match status" value="3"/>
</dbReference>
<keyword evidence="9" id="KW-1185">Reference proteome</keyword>
<feature type="compositionally biased region" description="Low complexity" evidence="6">
    <location>
        <begin position="616"/>
        <end position="632"/>
    </location>
</feature>
<dbReference type="GO" id="GO:0005634">
    <property type="term" value="C:nucleus"/>
    <property type="evidence" value="ECO:0007669"/>
    <property type="project" value="TreeGrafter"/>
</dbReference>
<feature type="compositionally biased region" description="Basic and acidic residues" evidence="6">
    <location>
        <begin position="1429"/>
        <end position="1440"/>
    </location>
</feature>
<feature type="domain" description="C2H2-type" evidence="7">
    <location>
        <begin position="853"/>
        <end position="880"/>
    </location>
</feature>
<evidence type="ECO:0000313" key="9">
    <source>
        <dbReference type="Proteomes" id="UP000053105"/>
    </source>
</evidence>
<feature type="domain" description="C2H2-type" evidence="7">
    <location>
        <begin position="744"/>
        <end position="771"/>
    </location>
</feature>
<dbReference type="STRING" id="166423.A0A0M9ACQ1"/>
<feature type="compositionally biased region" description="Acidic residues" evidence="6">
    <location>
        <begin position="393"/>
        <end position="404"/>
    </location>
</feature>
<dbReference type="PANTHER" id="PTHR24408:SF58">
    <property type="entry name" value="TRANSCRIPTION FACTOR (TFIIIA), PUTATIVE (AFU_ORTHOLOGUE AFUA_1G05150)-RELATED"/>
    <property type="match status" value="1"/>
</dbReference>
<dbReference type="Proteomes" id="UP000053105">
    <property type="component" value="Unassembled WGS sequence"/>
</dbReference>
<dbReference type="OrthoDB" id="6414306at2759"/>